<dbReference type="Proteomes" id="UP001057134">
    <property type="component" value="Chromosome"/>
</dbReference>
<dbReference type="RefSeq" id="WP_249862420.1">
    <property type="nucleotide sequence ID" value="NZ_CP027059.1"/>
</dbReference>
<dbReference type="SUPFAM" id="SSF53649">
    <property type="entry name" value="Alkaline phosphatase-like"/>
    <property type="match status" value="1"/>
</dbReference>
<sequence>MSKRRPNILLITSDQQHWNTIGAFNPELQTPNLDRLVSEGTTFGRAYCPNPTCTPTRASIVTGMYPSQHGAWTLGTKLLEDRVTVGDLLGEGGYRTALIGKAHFHPIGSTEEYSSLEGREKLHDFAFWRDFTGPYYGFEHTEMLRNHANEWLVGQHYALWMEENGCANWRDYFTPPIGTMDANEQFHWPIPERYHYNTWIAERTNALLQQYKEQDDAFFLWASFPDPHPPYLVPEPWCDMYDPDLLTIPEGAPGEHEHNPPHFGMTQEREPDFSAYKETGFGIHGYHSHVRMTEAERKKAVAVYYGMISFMDRYIGSILNKLDELGLSEDTIVIFTTDHGHFFGHHGLQAKGGFHYEDLIRVPFVVRYPGRVPAGAASDSMQSLVDLAPTFLSMAGLPVPPAMTGIDQSAVWANPQLSAREHIVCEFHHEPTTIHQKTYVDQRYKITVYYNQTYGELFDLETDPEERHNLWDEPSCKELKAELMLRYIWAELGKEPMPMPRISHA</sequence>
<dbReference type="InterPro" id="IPR024607">
    <property type="entry name" value="Sulfatase_CS"/>
</dbReference>
<keyword evidence="6" id="KW-1185">Reference proteome</keyword>
<dbReference type="EMBL" id="CP027059">
    <property type="protein sequence ID" value="UQZ86922.1"/>
    <property type="molecule type" value="Genomic_DNA"/>
</dbReference>
<evidence type="ECO:0000259" key="4">
    <source>
        <dbReference type="Pfam" id="PF00884"/>
    </source>
</evidence>
<evidence type="ECO:0000256" key="2">
    <source>
        <dbReference type="ARBA" id="ARBA00022723"/>
    </source>
</evidence>
<keyword evidence="3 5" id="KW-0378">Hydrolase</keyword>
<dbReference type="PANTHER" id="PTHR45953:SF1">
    <property type="entry name" value="IDURONATE 2-SULFATASE"/>
    <property type="match status" value="1"/>
</dbReference>
<dbReference type="GO" id="GO:0004065">
    <property type="term" value="F:arylsulfatase activity"/>
    <property type="evidence" value="ECO:0007669"/>
    <property type="project" value="UniProtKB-EC"/>
</dbReference>
<evidence type="ECO:0000313" key="6">
    <source>
        <dbReference type="Proteomes" id="UP001057134"/>
    </source>
</evidence>
<reference evidence="5" key="2">
    <citation type="journal article" date="2021" name="J Anim Sci Technol">
        <title>Complete genome sequence of Paenibacillus konkukensis sp. nov. SK3146 as a potential probiotic strain.</title>
        <authorList>
            <person name="Jung H.I."/>
            <person name="Park S."/>
            <person name="Niu K.M."/>
            <person name="Lee S.W."/>
            <person name="Kothari D."/>
            <person name="Yi K.J."/>
            <person name="Kim S.K."/>
        </authorList>
    </citation>
    <scope>NUCLEOTIDE SEQUENCE</scope>
    <source>
        <strain evidence="5">SK3146</strain>
    </source>
</reference>
<gene>
    <name evidence="5" type="ORF">SK3146_06215</name>
</gene>
<organism evidence="5 6">
    <name type="scientific">Paenibacillus konkukensis</name>
    <dbReference type="NCBI Taxonomy" id="2020716"/>
    <lineage>
        <taxon>Bacteria</taxon>
        <taxon>Bacillati</taxon>
        <taxon>Bacillota</taxon>
        <taxon>Bacilli</taxon>
        <taxon>Bacillales</taxon>
        <taxon>Paenibacillaceae</taxon>
        <taxon>Paenibacillus</taxon>
    </lineage>
</organism>
<evidence type="ECO:0000256" key="3">
    <source>
        <dbReference type="ARBA" id="ARBA00022801"/>
    </source>
</evidence>
<evidence type="ECO:0000256" key="1">
    <source>
        <dbReference type="ARBA" id="ARBA00008779"/>
    </source>
</evidence>
<feature type="domain" description="Sulfatase N-terminal" evidence="4">
    <location>
        <begin position="6"/>
        <end position="396"/>
    </location>
</feature>
<evidence type="ECO:0000313" key="5">
    <source>
        <dbReference type="EMBL" id="UQZ86922.1"/>
    </source>
</evidence>
<dbReference type="Pfam" id="PF00884">
    <property type="entry name" value="Sulfatase"/>
    <property type="match status" value="1"/>
</dbReference>
<dbReference type="InterPro" id="IPR017850">
    <property type="entry name" value="Alkaline_phosphatase_core_sf"/>
</dbReference>
<dbReference type="InterPro" id="IPR000917">
    <property type="entry name" value="Sulfatase_N"/>
</dbReference>
<reference evidence="5" key="1">
    <citation type="submission" date="2018-02" db="EMBL/GenBank/DDBJ databases">
        <authorList>
            <person name="Kim S.-K."/>
            <person name="Jung H.-I."/>
            <person name="Lee S.-W."/>
        </authorList>
    </citation>
    <scope>NUCLEOTIDE SEQUENCE</scope>
    <source>
        <strain evidence="5">SK3146</strain>
    </source>
</reference>
<keyword evidence="2" id="KW-0479">Metal-binding</keyword>
<name>A0ABY4RX99_9BACL</name>
<proteinExistence type="inferred from homology"/>
<dbReference type="Gene3D" id="3.40.720.10">
    <property type="entry name" value="Alkaline Phosphatase, subunit A"/>
    <property type="match status" value="1"/>
</dbReference>
<dbReference type="PROSITE" id="PS00523">
    <property type="entry name" value="SULFATASE_1"/>
    <property type="match status" value="1"/>
</dbReference>
<dbReference type="PANTHER" id="PTHR45953">
    <property type="entry name" value="IDURONATE 2-SULFATASE"/>
    <property type="match status" value="1"/>
</dbReference>
<accession>A0ABY4RX99</accession>
<dbReference type="EC" id="3.1.6.1" evidence="5"/>
<comment type="similarity">
    <text evidence="1">Belongs to the sulfatase family.</text>
</comment>
<protein>
    <submittedName>
        <fullName evidence="5">Arylsulfatase</fullName>
        <ecNumber evidence="5">3.1.6.1</ecNumber>
    </submittedName>
</protein>